<feature type="domain" description="ABC transmembrane type-1" evidence="8">
    <location>
        <begin position="75"/>
        <end position="274"/>
    </location>
</feature>
<evidence type="ECO:0000256" key="1">
    <source>
        <dbReference type="ARBA" id="ARBA00004651"/>
    </source>
</evidence>
<proteinExistence type="inferred from homology"/>
<feature type="transmembrane region" description="Helical" evidence="7">
    <location>
        <begin position="112"/>
        <end position="132"/>
    </location>
</feature>
<dbReference type="EMBL" id="JAHZIK010000240">
    <property type="protein sequence ID" value="MBW7454721.1"/>
    <property type="molecule type" value="Genomic_DNA"/>
</dbReference>
<keyword evidence="2 7" id="KW-0813">Transport</keyword>
<dbReference type="CDD" id="cd06261">
    <property type="entry name" value="TM_PBP2"/>
    <property type="match status" value="1"/>
</dbReference>
<evidence type="ECO:0000259" key="8">
    <source>
        <dbReference type="PROSITE" id="PS50928"/>
    </source>
</evidence>
<evidence type="ECO:0000256" key="2">
    <source>
        <dbReference type="ARBA" id="ARBA00022448"/>
    </source>
</evidence>
<dbReference type="SUPFAM" id="SSF161098">
    <property type="entry name" value="MetI-like"/>
    <property type="match status" value="1"/>
</dbReference>
<dbReference type="PANTHER" id="PTHR43744:SF9">
    <property type="entry name" value="POLYGALACTURONAN_RHAMNOGALACTURONAN TRANSPORT SYSTEM PERMEASE PROTEIN YTCP"/>
    <property type="match status" value="1"/>
</dbReference>
<comment type="similarity">
    <text evidence="7">Belongs to the binding-protein-dependent transport system permease family.</text>
</comment>
<organism evidence="9 10">
    <name type="scientific">Paenibacillus sepulcri</name>
    <dbReference type="NCBI Taxonomy" id="359917"/>
    <lineage>
        <taxon>Bacteria</taxon>
        <taxon>Bacillati</taxon>
        <taxon>Bacillota</taxon>
        <taxon>Bacilli</taxon>
        <taxon>Bacillales</taxon>
        <taxon>Paenibacillaceae</taxon>
        <taxon>Paenibacillus</taxon>
    </lineage>
</organism>
<evidence type="ECO:0000313" key="9">
    <source>
        <dbReference type="EMBL" id="MBW7454721.1"/>
    </source>
</evidence>
<dbReference type="Gene3D" id="1.10.3720.10">
    <property type="entry name" value="MetI-like"/>
    <property type="match status" value="1"/>
</dbReference>
<dbReference type="Proteomes" id="UP001519887">
    <property type="component" value="Unassembled WGS sequence"/>
</dbReference>
<feature type="transmembrane region" description="Helical" evidence="7">
    <location>
        <begin position="14"/>
        <end position="35"/>
    </location>
</feature>
<keyword evidence="10" id="KW-1185">Reference proteome</keyword>
<evidence type="ECO:0000256" key="4">
    <source>
        <dbReference type="ARBA" id="ARBA00022692"/>
    </source>
</evidence>
<evidence type="ECO:0000256" key="6">
    <source>
        <dbReference type="ARBA" id="ARBA00023136"/>
    </source>
</evidence>
<evidence type="ECO:0000256" key="7">
    <source>
        <dbReference type="RuleBase" id="RU363032"/>
    </source>
</evidence>
<accession>A0ABS7C1E8</accession>
<protein>
    <submittedName>
        <fullName evidence="9">Carbohydrate ABC transporter permease</fullName>
    </submittedName>
</protein>
<evidence type="ECO:0000256" key="5">
    <source>
        <dbReference type="ARBA" id="ARBA00022989"/>
    </source>
</evidence>
<dbReference type="PROSITE" id="PS50928">
    <property type="entry name" value="ABC_TM1"/>
    <property type="match status" value="1"/>
</dbReference>
<gene>
    <name evidence="9" type="ORF">K0U00_11830</name>
</gene>
<dbReference type="InterPro" id="IPR035906">
    <property type="entry name" value="MetI-like_sf"/>
</dbReference>
<evidence type="ECO:0000256" key="3">
    <source>
        <dbReference type="ARBA" id="ARBA00022475"/>
    </source>
</evidence>
<keyword evidence="6 7" id="KW-0472">Membrane</keyword>
<keyword evidence="3" id="KW-1003">Cell membrane</keyword>
<feature type="transmembrane region" description="Helical" evidence="7">
    <location>
        <begin position="256"/>
        <end position="275"/>
    </location>
</feature>
<name>A0ABS7C1E8_9BACL</name>
<evidence type="ECO:0000313" key="10">
    <source>
        <dbReference type="Proteomes" id="UP001519887"/>
    </source>
</evidence>
<dbReference type="Pfam" id="PF00528">
    <property type="entry name" value="BPD_transp_1"/>
    <property type="match status" value="1"/>
</dbReference>
<keyword evidence="5 7" id="KW-1133">Transmembrane helix</keyword>
<comment type="caution">
    <text evidence="9">The sequence shown here is derived from an EMBL/GenBank/DDBJ whole genome shotgun (WGS) entry which is preliminary data.</text>
</comment>
<dbReference type="InterPro" id="IPR000515">
    <property type="entry name" value="MetI-like"/>
</dbReference>
<keyword evidence="4 7" id="KW-0812">Transmembrane</keyword>
<sequence>MSFVYKKRLTAADWVNYSVLTALSLICIFPFIYIFSVSFTDPAVYVPLKFYLFPPKWSLDAYQYILSTQSFINSIKSTAFITVVGTILQVAVTFTMAYGLTRKDLDGRKIMLGFVIFTLVFHAGIVPNYLVVKSLGLLNSYWSLIWPNLTNAWTLIVVKSFLDSLPPELEESAKIDGSNDVGIFFKIVLPLSMPAIAAFTLFFAVSQWNIYFNALIYISDANKWTLQVLIKALVLDSTPLGASGTAADGIPPLETVRMAAVTFAMAPILIVYPFLQKYFAKGVMLGSVKG</sequence>
<dbReference type="PANTHER" id="PTHR43744">
    <property type="entry name" value="ABC TRANSPORTER PERMEASE PROTEIN MG189-RELATED-RELATED"/>
    <property type="match status" value="1"/>
</dbReference>
<reference evidence="9 10" key="1">
    <citation type="submission" date="2021-07" db="EMBL/GenBank/DDBJ databases">
        <title>Paenibacillus radiodurans sp. nov., isolated from the southeastern edge of Tengger Desert.</title>
        <authorList>
            <person name="Zhang G."/>
        </authorList>
    </citation>
    <scope>NUCLEOTIDE SEQUENCE [LARGE SCALE GENOMIC DNA]</scope>
    <source>
        <strain evidence="9 10">CCM 7311</strain>
    </source>
</reference>
<feature type="transmembrane region" description="Helical" evidence="7">
    <location>
        <begin position="183"/>
        <end position="205"/>
    </location>
</feature>
<feature type="transmembrane region" description="Helical" evidence="7">
    <location>
        <begin position="79"/>
        <end position="100"/>
    </location>
</feature>
<comment type="subcellular location">
    <subcellularLocation>
        <location evidence="1 7">Cell membrane</location>
        <topology evidence="1 7">Multi-pass membrane protein</topology>
    </subcellularLocation>
</comment>